<gene>
    <name evidence="11" type="ORF">DEA37_0005703</name>
</gene>
<evidence type="ECO:0000256" key="9">
    <source>
        <dbReference type="SAM" id="MobiDB-lite"/>
    </source>
</evidence>
<dbReference type="PROSITE" id="PS00028">
    <property type="entry name" value="ZINC_FINGER_C2H2_1"/>
    <property type="match status" value="3"/>
</dbReference>
<name>A0A5J4NDA9_9TREM</name>
<evidence type="ECO:0000256" key="6">
    <source>
        <dbReference type="ARBA" id="ARBA00023125"/>
    </source>
</evidence>
<dbReference type="AlphaFoldDB" id="A0A5J4NDA9"/>
<sequence length="896" mass="96648">MIGPFFDETGLKVELHGDFSSQVDPVVDLNSELAFDNGDVYSELCGSESYGALFLMDSNDLLDVREEIIGEDKNDARSTSPADCLDKSKGRLVRWLLLPHTELLDEPSCVSSQKPFSDLRGTQTNDFSVAGVNKFTDRKDPPIHRIKHGCLNRVELTTSVKTRKSVSSEAQCLTLADNANLEPIVVPLECSGSVSPSQSSYTSSIPEETLLLTPTSMGHNVVISTRKKQDGSVSLGGSAVRRTGVLATSATSPLSRNDSSKSPVVSVQNSSHSSSQLVPLCAPTLYAAQRGQQHHQFRSNFTPTNKHRRPGHFTIKSGASILRAKSSASSGTKLTCMSQPGKQLAPSCKLLIPNSATASSPMMSRWASSDTWLPKLTMLAPRPSGPLDVSTVVYATYPTFESSLIGSRNTTTGHSVVSGRSGFYFPVATNTLNTTRNLGRFGTTTPKVAAAMVAAAITNSGLRNAHHHHHRTVLCPQVGCGKTFRDTAAMRKHLHTHGPRVHICAECGKAFVESSKLKRHQLVHTGEKPYQCTFEGCGKRFSLDFNLRTHLRIHTGDRPYPCPQPGCSKRFAQSTNLKSHLATHTKLRTLPTPTTVFTHSSSFSLHGRDSNRSQTVNTPIRRLIHGQVTAGHHPSTDWTSVFSTTATVIPEEDSLYADDDLCGLPEACWSVMPVAQPGPTVESHSSPDSGLSFPSSPPLSNLGNSLAATQKPALLASSVGWTHVTLDFSGAYPLLDSKSKSIYGLLNTAPSPSAELNDSACITPSATDPELSLNTPENTVLKPESQTYCSVDSSSANKTAIISSVAQSPAFEFVEPDDSNDKPIPKCPRIRAATQTLVSHSSNQSQKSARRHSSRICRKKTHLVPQHSTVGASRTRSRPSAASATRFTRKNVRSAK</sequence>
<dbReference type="SMART" id="SM00355">
    <property type="entry name" value="ZnF_C2H2"/>
    <property type="match status" value="4"/>
</dbReference>
<feature type="compositionally biased region" description="Basic residues" evidence="9">
    <location>
        <begin position="887"/>
        <end position="896"/>
    </location>
</feature>
<feature type="domain" description="C2H2-type" evidence="10">
    <location>
        <begin position="502"/>
        <end position="529"/>
    </location>
</feature>
<keyword evidence="6" id="KW-0238">DNA-binding</keyword>
<accession>A0A5J4NDA9</accession>
<keyword evidence="12" id="KW-1185">Reference proteome</keyword>
<dbReference type="FunFam" id="3.30.160.60:FF:000109">
    <property type="entry name" value="Transcriptional repressor protein YY1"/>
    <property type="match status" value="1"/>
</dbReference>
<feature type="region of interest" description="Disordered" evidence="9">
    <location>
        <begin position="835"/>
        <end position="896"/>
    </location>
</feature>
<evidence type="ECO:0000256" key="2">
    <source>
        <dbReference type="ARBA" id="ARBA00022723"/>
    </source>
</evidence>
<feature type="compositionally biased region" description="Low complexity" evidence="9">
    <location>
        <begin position="872"/>
        <end position="886"/>
    </location>
</feature>
<dbReference type="InterPro" id="IPR013087">
    <property type="entry name" value="Znf_C2H2_type"/>
</dbReference>
<feature type="domain" description="C2H2-type" evidence="10">
    <location>
        <begin position="473"/>
        <end position="497"/>
    </location>
</feature>
<dbReference type="GO" id="GO:0000785">
    <property type="term" value="C:chromatin"/>
    <property type="evidence" value="ECO:0007669"/>
    <property type="project" value="TreeGrafter"/>
</dbReference>
<dbReference type="SUPFAM" id="SSF57667">
    <property type="entry name" value="beta-beta-alpha zinc fingers"/>
    <property type="match status" value="3"/>
</dbReference>
<feature type="region of interest" description="Disordered" evidence="9">
    <location>
        <begin position="247"/>
        <end position="270"/>
    </location>
</feature>
<dbReference type="GO" id="GO:0008270">
    <property type="term" value="F:zinc ion binding"/>
    <property type="evidence" value="ECO:0007669"/>
    <property type="project" value="UniProtKB-KW"/>
</dbReference>
<dbReference type="Pfam" id="PF00096">
    <property type="entry name" value="zf-C2H2"/>
    <property type="match status" value="4"/>
</dbReference>
<feature type="compositionally biased region" description="Polar residues" evidence="9">
    <location>
        <begin position="247"/>
        <end position="261"/>
    </location>
</feature>
<keyword evidence="3" id="KW-0677">Repeat</keyword>
<evidence type="ECO:0000313" key="11">
    <source>
        <dbReference type="EMBL" id="KAA3673497.1"/>
    </source>
</evidence>
<evidence type="ECO:0000256" key="7">
    <source>
        <dbReference type="ARBA" id="ARBA00023242"/>
    </source>
</evidence>
<evidence type="ECO:0000259" key="10">
    <source>
        <dbReference type="PROSITE" id="PS50157"/>
    </source>
</evidence>
<dbReference type="GO" id="GO:0000981">
    <property type="term" value="F:DNA-binding transcription factor activity, RNA polymerase II-specific"/>
    <property type="evidence" value="ECO:0007669"/>
    <property type="project" value="TreeGrafter"/>
</dbReference>
<comment type="subcellular location">
    <subcellularLocation>
        <location evidence="1">Nucleus</location>
    </subcellularLocation>
</comment>
<feature type="region of interest" description="Disordered" evidence="9">
    <location>
        <begin position="677"/>
        <end position="698"/>
    </location>
</feature>
<keyword evidence="4 8" id="KW-0863">Zinc-finger</keyword>
<dbReference type="PANTHER" id="PTHR14003:SF19">
    <property type="entry name" value="YY2 TRANSCRIPTION FACTOR"/>
    <property type="match status" value="1"/>
</dbReference>
<feature type="domain" description="C2H2-type" evidence="10">
    <location>
        <begin position="560"/>
        <end position="589"/>
    </location>
</feature>
<protein>
    <recommendedName>
        <fullName evidence="10">C2H2-type domain-containing protein</fullName>
    </recommendedName>
</protein>
<dbReference type="InterPro" id="IPR036236">
    <property type="entry name" value="Znf_C2H2_sf"/>
</dbReference>
<evidence type="ECO:0000256" key="5">
    <source>
        <dbReference type="ARBA" id="ARBA00022833"/>
    </source>
</evidence>
<dbReference type="PANTHER" id="PTHR14003">
    <property type="entry name" value="TRANSCRIPTIONAL REPRESSOR PROTEIN YY"/>
    <property type="match status" value="1"/>
</dbReference>
<evidence type="ECO:0000256" key="3">
    <source>
        <dbReference type="ARBA" id="ARBA00022737"/>
    </source>
</evidence>
<dbReference type="GO" id="GO:0031519">
    <property type="term" value="C:PcG protein complex"/>
    <property type="evidence" value="ECO:0007669"/>
    <property type="project" value="TreeGrafter"/>
</dbReference>
<keyword evidence="5" id="KW-0862">Zinc</keyword>
<dbReference type="Proteomes" id="UP000324629">
    <property type="component" value="Unassembled WGS sequence"/>
</dbReference>
<dbReference type="GO" id="GO:0005667">
    <property type="term" value="C:transcription regulator complex"/>
    <property type="evidence" value="ECO:0007669"/>
    <property type="project" value="TreeGrafter"/>
</dbReference>
<evidence type="ECO:0000313" key="12">
    <source>
        <dbReference type="Proteomes" id="UP000324629"/>
    </source>
</evidence>
<proteinExistence type="predicted"/>
<feature type="compositionally biased region" description="Low complexity" evidence="9">
    <location>
        <begin position="683"/>
        <end position="698"/>
    </location>
</feature>
<dbReference type="EMBL" id="QNGE01003881">
    <property type="protein sequence ID" value="KAA3673497.1"/>
    <property type="molecule type" value="Genomic_DNA"/>
</dbReference>
<dbReference type="PROSITE" id="PS50157">
    <property type="entry name" value="ZINC_FINGER_C2H2_2"/>
    <property type="match status" value="4"/>
</dbReference>
<dbReference type="GO" id="GO:0000978">
    <property type="term" value="F:RNA polymerase II cis-regulatory region sequence-specific DNA binding"/>
    <property type="evidence" value="ECO:0007669"/>
    <property type="project" value="TreeGrafter"/>
</dbReference>
<evidence type="ECO:0000256" key="8">
    <source>
        <dbReference type="PROSITE-ProRule" id="PRU00042"/>
    </source>
</evidence>
<dbReference type="FunFam" id="3.30.160.60:FF:000104">
    <property type="entry name" value="Transcriptional repressor protein YY1"/>
    <property type="match status" value="1"/>
</dbReference>
<evidence type="ECO:0000256" key="1">
    <source>
        <dbReference type="ARBA" id="ARBA00004123"/>
    </source>
</evidence>
<dbReference type="Gene3D" id="3.30.160.60">
    <property type="entry name" value="Classic Zinc Finger"/>
    <property type="match status" value="4"/>
</dbReference>
<feature type="domain" description="C2H2-type" evidence="10">
    <location>
        <begin position="530"/>
        <end position="559"/>
    </location>
</feature>
<organism evidence="11 12">
    <name type="scientific">Paragonimus westermani</name>
    <dbReference type="NCBI Taxonomy" id="34504"/>
    <lineage>
        <taxon>Eukaryota</taxon>
        <taxon>Metazoa</taxon>
        <taxon>Spiralia</taxon>
        <taxon>Lophotrochozoa</taxon>
        <taxon>Platyhelminthes</taxon>
        <taxon>Trematoda</taxon>
        <taxon>Digenea</taxon>
        <taxon>Plagiorchiida</taxon>
        <taxon>Troglotremata</taxon>
        <taxon>Troglotrematidae</taxon>
        <taxon>Paragonimus</taxon>
    </lineage>
</organism>
<dbReference type="FunFam" id="3.30.160.60:FF:000125">
    <property type="entry name" value="Putative zinc finger protein 143"/>
    <property type="match status" value="1"/>
</dbReference>
<comment type="caution">
    <text evidence="11">The sequence shown here is derived from an EMBL/GenBank/DDBJ whole genome shotgun (WGS) entry which is preliminary data.</text>
</comment>
<reference evidence="11 12" key="1">
    <citation type="journal article" date="2019" name="Gigascience">
        <title>Whole-genome sequence of the oriental lung fluke Paragonimus westermani.</title>
        <authorList>
            <person name="Oey H."/>
            <person name="Zakrzewski M."/>
            <person name="Narain K."/>
            <person name="Devi K.R."/>
            <person name="Agatsuma T."/>
            <person name="Nawaratna S."/>
            <person name="Gobert G.N."/>
            <person name="Jones M.K."/>
            <person name="Ragan M.A."/>
            <person name="McManus D.P."/>
            <person name="Krause L."/>
        </authorList>
    </citation>
    <scope>NUCLEOTIDE SEQUENCE [LARGE SCALE GENOMIC DNA]</scope>
    <source>
        <strain evidence="11 12">IND2009</strain>
    </source>
</reference>
<evidence type="ECO:0000256" key="4">
    <source>
        <dbReference type="ARBA" id="ARBA00022771"/>
    </source>
</evidence>
<keyword evidence="2" id="KW-0479">Metal-binding</keyword>
<feature type="compositionally biased region" description="Polar residues" evidence="9">
    <location>
        <begin position="835"/>
        <end position="847"/>
    </location>
</feature>
<feature type="compositionally biased region" description="Basic residues" evidence="9">
    <location>
        <begin position="848"/>
        <end position="862"/>
    </location>
</feature>
<keyword evidence="7" id="KW-0539">Nucleus</keyword>